<dbReference type="AlphaFoldDB" id="A0AAD1XI55"/>
<proteinExistence type="predicted"/>
<evidence type="ECO:0000313" key="2">
    <source>
        <dbReference type="Proteomes" id="UP001295684"/>
    </source>
</evidence>
<reference evidence="1" key="1">
    <citation type="submission" date="2023-07" db="EMBL/GenBank/DDBJ databases">
        <authorList>
            <consortium name="AG Swart"/>
            <person name="Singh M."/>
            <person name="Singh A."/>
            <person name="Seah K."/>
            <person name="Emmerich C."/>
        </authorList>
    </citation>
    <scope>NUCLEOTIDE SEQUENCE</scope>
    <source>
        <strain evidence="1">DP1</strain>
    </source>
</reference>
<dbReference type="EMBL" id="CAMPGE010014468">
    <property type="protein sequence ID" value="CAI2373138.1"/>
    <property type="molecule type" value="Genomic_DNA"/>
</dbReference>
<name>A0AAD1XI55_EUPCR</name>
<comment type="caution">
    <text evidence="1">The sequence shown here is derived from an EMBL/GenBank/DDBJ whole genome shotgun (WGS) entry which is preliminary data.</text>
</comment>
<dbReference type="Proteomes" id="UP001295684">
    <property type="component" value="Unassembled WGS sequence"/>
</dbReference>
<organism evidence="1 2">
    <name type="scientific">Euplotes crassus</name>
    <dbReference type="NCBI Taxonomy" id="5936"/>
    <lineage>
        <taxon>Eukaryota</taxon>
        <taxon>Sar</taxon>
        <taxon>Alveolata</taxon>
        <taxon>Ciliophora</taxon>
        <taxon>Intramacronucleata</taxon>
        <taxon>Spirotrichea</taxon>
        <taxon>Hypotrichia</taxon>
        <taxon>Euplotida</taxon>
        <taxon>Euplotidae</taxon>
        <taxon>Moneuplotes</taxon>
    </lineage>
</organism>
<gene>
    <name evidence="1" type="ORF">ECRASSUSDP1_LOCUS14477</name>
</gene>
<accession>A0AAD1XI55</accession>
<sequence length="297" mass="33481">MKVSLSSQNAYKMDFLNKVSLQQKGNKVKEAAPSKNFDIELEALQKLPKGTMYFGKMKSPALKQAINFAHRNNIQSDEYTETALDSGRRNIEDLLKTINDISCQDCNLPNYTSSGGICPSSVKNLKSLHGQGHMKNYRSKLHPISTHGSFKEIKTIGSSDLELHEKTAESALVPKSGYYFKKYKISSPKLHPDPVSLINKQIDQFNKRKLKREGKHRASVENHINLPSLELATPKKAKEKGFGFTFGNKSNNSQVCQNSKRRRSILMNLKKGKKDFFMPKLSCKNLGVPTLFNEKLS</sequence>
<keyword evidence="2" id="KW-1185">Reference proteome</keyword>
<protein>
    <submittedName>
        <fullName evidence="1">Uncharacterized protein</fullName>
    </submittedName>
</protein>
<evidence type="ECO:0000313" key="1">
    <source>
        <dbReference type="EMBL" id="CAI2373138.1"/>
    </source>
</evidence>